<gene>
    <name evidence="5" type="ORF">DBO86_14410</name>
</gene>
<dbReference type="GO" id="GO:0009279">
    <property type="term" value="C:cell outer membrane"/>
    <property type="evidence" value="ECO:0007669"/>
    <property type="project" value="UniProtKB-SubCell"/>
</dbReference>
<sequence>MFHDCPAGCRGACARTAAHGDHGNPAKLAADRGGRPQGSTPAGAGQRCGRLPQDHSRFLRDSQRWQQQRSGVARPVRLASAAAHRWWADDRRLPGADGRAQLLHLTGNLRSADRHQGAANRDLGAGRGNVVGQDFADSAGFGVLSFNGAYRLSQQVKLSAGVDNLLDKRYAEHLNLAGDAGFGFPADTRIDEPGRTLWAKVDFDF</sequence>
<name>A0A2T5PL02_ECTOL</name>
<dbReference type="SUPFAM" id="SSF56935">
    <property type="entry name" value="Porins"/>
    <property type="match status" value="1"/>
</dbReference>
<evidence type="ECO:0000256" key="3">
    <source>
        <dbReference type="ARBA" id="ARBA00023237"/>
    </source>
</evidence>
<reference evidence="5 6" key="1">
    <citation type="submission" date="2018-04" db="EMBL/GenBank/DDBJ databases">
        <title>Pseudomonas sp. nov., isolated from mangrove soil.</title>
        <authorList>
            <person name="Chen C."/>
        </authorList>
    </citation>
    <scope>NUCLEOTIDE SEQUENCE [LARGE SCALE GENOMIC DNA]</scope>
    <source>
        <strain evidence="5 6">JCM 14246</strain>
    </source>
</reference>
<comment type="caution">
    <text evidence="5">The sequence shown here is derived from an EMBL/GenBank/DDBJ whole genome shotgun (WGS) entry which is preliminary data.</text>
</comment>
<keyword evidence="6" id="KW-1185">Reference proteome</keyword>
<organism evidence="5 6">
    <name type="scientific">Ectopseudomonas oleovorans</name>
    <name type="common">Pseudomonas oleovorans</name>
    <dbReference type="NCBI Taxonomy" id="301"/>
    <lineage>
        <taxon>Bacteria</taxon>
        <taxon>Pseudomonadati</taxon>
        <taxon>Pseudomonadota</taxon>
        <taxon>Gammaproteobacteria</taxon>
        <taxon>Pseudomonadales</taxon>
        <taxon>Pseudomonadaceae</taxon>
        <taxon>Ectopseudomonas</taxon>
    </lineage>
</organism>
<dbReference type="Gene3D" id="2.40.170.20">
    <property type="entry name" value="TonB-dependent receptor, beta-barrel domain"/>
    <property type="match status" value="1"/>
</dbReference>
<dbReference type="InterPro" id="IPR036942">
    <property type="entry name" value="Beta-barrel_TonB_sf"/>
</dbReference>
<accession>A0A2T5PL02</accession>
<feature type="region of interest" description="Disordered" evidence="4">
    <location>
        <begin position="17"/>
        <end position="50"/>
    </location>
</feature>
<comment type="subcellular location">
    <subcellularLocation>
        <location evidence="1">Cell outer membrane</location>
    </subcellularLocation>
</comment>
<dbReference type="AlphaFoldDB" id="A0A2T5PL02"/>
<evidence type="ECO:0000256" key="4">
    <source>
        <dbReference type="SAM" id="MobiDB-lite"/>
    </source>
</evidence>
<feature type="compositionally biased region" description="Basic and acidic residues" evidence="4">
    <location>
        <begin position="18"/>
        <end position="34"/>
    </location>
</feature>
<dbReference type="Proteomes" id="UP000244052">
    <property type="component" value="Unassembled WGS sequence"/>
</dbReference>
<dbReference type="EMBL" id="QASO01000085">
    <property type="protein sequence ID" value="PTU78407.1"/>
    <property type="molecule type" value="Genomic_DNA"/>
</dbReference>
<protein>
    <submittedName>
        <fullName evidence="5">Uncharacterized protein</fullName>
    </submittedName>
</protein>
<proteinExistence type="predicted"/>
<evidence type="ECO:0000313" key="5">
    <source>
        <dbReference type="EMBL" id="PTU78407.1"/>
    </source>
</evidence>
<evidence type="ECO:0000256" key="2">
    <source>
        <dbReference type="ARBA" id="ARBA00023136"/>
    </source>
</evidence>
<keyword evidence="2" id="KW-0472">Membrane</keyword>
<keyword evidence="3" id="KW-0998">Cell outer membrane</keyword>
<evidence type="ECO:0000313" key="6">
    <source>
        <dbReference type="Proteomes" id="UP000244052"/>
    </source>
</evidence>
<evidence type="ECO:0000256" key="1">
    <source>
        <dbReference type="ARBA" id="ARBA00004442"/>
    </source>
</evidence>